<dbReference type="AlphaFoldDB" id="A0A4Z2HQQ8"/>
<reference evidence="1 2" key="1">
    <citation type="submission" date="2019-03" db="EMBL/GenBank/DDBJ databases">
        <title>First draft genome of Liparis tanakae, snailfish: a comprehensive survey of snailfish specific genes.</title>
        <authorList>
            <person name="Kim W."/>
            <person name="Song I."/>
            <person name="Jeong J.-H."/>
            <person name="Kim D."/>
            <person name="Kim S."/>
            <person name="Ryu S."/>
            <person name="Song J.Y."/>
            <person name="Lee S.K."/>
        </authorList>
    </citation>
    <scope>NUCLEOTIDE SEQUENCE [LARGE SCALE GENOMIC DNA]</scope>
    <source>
        <tissue evidence="1">Muscle</tissue>
    </source>
</reference>
<sequence>MEKRGQAQLFSFRGGILQDVRVSRTRTDTTPGKPSSLQGDAFGKNVYLAPTAALEIISNEAADRFNVQEWNACRFSRGIEPAKTCQDGEVSI</sequence>
<accession>A0A4Z2HQQ8</accession>
<evidence type="ECO:0000313" key="2">
    <source>
        <dbReference type="Proteomes" id="UP000314294"/>
    </source>
</evidence>
<evidence type="ECO:0000313" key="1">
    <source>
        <dbReference type="EMBL" id="TNN68057.1"/>
    </source>
</evidence>
<dbReference type="EMBL" id="SRLO01000195">
    <property type="protein sequence ID" value="TNN68057.1"/>
    <property type="molecule type" value="Genomic_DNA"/>
</dbReference>
<comment type="caution">
    <text evidence="1">The sequence shown here is derived from an EMBL/GenBank/DDBJ whole genome shotgun (WGS) entry which is preliminary data.</text>
</comment>
<proteinExistence type="predicted"/>
<keyword evidence="2" id="KW-1185">Reference proteome</keyword>
<organism evidence="1 2">
    <name type="scientific">Liparis tanakae</name>
    <name type="common">Tanaka's snailfish</name>
    <dbReference type="NCBI Taxonomy" id="230148"/>
    <lineage>
        <taxon>Eukaryota</taxon>
        <taxon>Metazoa</taxon>
        <taxon>Chordata</taxon>
        <taxon>Craniata</taxon>
        <taxon>Vertebrata</taxon>
        <taxon>Euteleostomi</taxon>
        <taxon>Actinopterygii</taxon>
        <taxon>Neopterygii</taxon>
        <taxon>Teleostei</taxon>
        <taxon>Neoteleostei</taxon>
        <taxon>Acanthomorphata</taxon>
        <taxon>Eupercaria</taxon>
        <taxon>Perciformes</taxon>
        <taxon>Cottioidei</taxon>
        <taxon>Cottales</taxon>
        <taxon>Liparidae</taxon>
        <taxon>Liparis</taxon>
    </lineage>
</organism>
<name>A0A4Z2HQQ8_9TELE</name>
<gene>
    <name evidence="1" type="ORF">EYF80_021702</name>
</gene>
<dbReference type="Proteomes" id="UP000314294">
    <property type="component" value="Unassembled WGS sequence"/>
</dbReference>
<protein>
    <submittedName>
        <fullName evidence="1">Uncharacterized protein</fullName>
    </submittedName>
</protein>